<name>A0A1T4L0E2_9HYPH</name>
<keyword evidence="2" id="KW-1185">Reference proteome</keyword>
<protein>
    <recommendedName>
        <fullName evidence="3">Antibiotic biosynthesis monooxygenase</fullName>
    </recommendedName>
</protein>
<accession>A0A1T4L0E2</accession>
<dbReference type="EMBL" id="FUWJ01000001">
    <property type="protein sequence ID" value="SJZ48156.1"/>
    <property type="molecule type" value="Genomic_DNA"/>
</dbReference>
<dbReference type="OrthoDB" id="7210869at2"/>
<evidence type="ECO:0008006" key="3">
    <source>
        <dbReference type="Google" id="ProtNLM"/>
    </source>
</evidence>
<proteinExistence type="predicted"/>
<dbReference type="RefSeq" id="WP_085932926.1">
    <property type="nucleotide sequence ID" value="NZ_FUWJ01000001.1"/>
</dbReference>
<dbReference type="STRING" id="225324.SAMN02745126_01278"/>
<dbReference type="AlphaFoldDB" id="A0A1T4L0E2"/>
<dbReference type="InterPro" id="IPR011008">
    <property type="entry name" value="Dimeric_a/b-barrel"/>
</dbReference>
<evidence type="ECO:0000313" key="2">
    <source>
        <dbReference type="Proteomes" id="UP000190092"/>
    </source>
</evidence>
<gene>
    <name evidence="1" type="ORF">SAMN02745126_01278</name>
</gene>
<dbReference type="Proteomes" id="UP000190092">
    <property type="component" value="Unassembled WGS sequence"/>
</dbReference>
<sequence length="101" mass="11385">MIARLWRGRATTQAERYYRHATATVFPELAKLRGHRGAWLLRREVDGQTEFLALTLWDSVDAIKAFAGEDISVAIVEPEGQTALSAYDDFAVHYEVAFTTP</sequence>
<reference evidence="2" key="1">
    <citation type="submission" date="2017-02" db="EMBL/GenBank/DDBJ databases">
        <authorList>
            <person name="Varghese N."/>
            <person name="Submissions S."/>
        </authorList>
    </citation>
    <scope>NUCLEOTIDE SEQUENCE [LARGE SCALE GENOMIC DNA]</scope>
    <source>
        <strain evidence="2">ATCC 27094</strain>
    </source>
</reference>
<organism evidence="1 2">
    <name type="scientific">Enhydrobacter aerosaccus</name>
    <dbReference type="NCBI Taxonomy" id="225324"/>
    <lineage>
        <taxon>Bacteria</taxon>
        <taxon>Pseudomonadati</taxon>
        <taxon>Pseudomonadota</taxon>
        <taxon>Alphaproteobacteria</taxon>
        <taxon>Hyphomicrobiales</taxon>
        <taxon>Enhydrobacter</taxon>
    </lineage>
</organism>
<evidence type="ECO:0000313" key="1">
    <source>
        <dbReference type="EMBL" id="SJZ48156.1"/>
    </source>
</evidence>
<dbReference type="SUPFAM" id="SSF54909">
    <property type="entry name" value="Dimeric alpha+beta barrel"/>
    <property type="match status" value="1"/>
</dbReference>